<keyword evidence="9" id="KW-1185">Reference proteome</keyword>
<sequence>MDDCSSTAATVAQAIAAALDWNSPPDSRKAAVAYLESVKSGNVRTLASTSLLLVRSDWTSEIRLHGFKMLQHLVRYRWDEFNITERREFANLTISIISEVVNHQEEWALKSQTAALVAEVVRREGVALWHELLPTLVSLSAKGPIEAELVAMVLRWLPEDITVHNEDLEGDRRRVLLRGLTESLAEILPLLYTLLEKHFGAALREFMAQQLDAAKQHATAVIASLNAVNAYTEWAPVPDLAKYGLIHGCGCILPYNEFRLHACEFFKFLSQRKRPTDNTAVEFDSAMMSVFQILMNISRDFFNKSKSNFSAIDETEIEFMESICECMVTLASSNVQCITGDGAMTSQFLQQVRPSAFLYYADDAQIVPFNIFVEMSSIFAQCLIDQIPEVSVDEEIRVEGANVFWVGDSAWYPLMPRLIERKDCYCCRWLWTWTIAAVLVKEKRRGQLCLQHELGIDVVVPMSPNPNGLYVYHSNRGCQCLFLDLRHQESPLGIFFNKLYDGALLIYGMVSLNGDDKMRLGLCHLTQYKVIMREPVSKGKSSGHSLGENFVGNLGIASKPSEKEKIIMSVLVNDDICAAILDISFLRMLKKNPSAGNLSTQNDFELWDDEFDSKTDFSQYRSRLLELIKLIAVQKPLLAATRVSERITMIFKNCAHASVSAQELAMLESAQMGLETVAGAIFDGPVEFVNIVAESKLQLHSTFEGLLQHFLSLRWTEPALAVILCRYLDSLGPYFKYYSDTIASVVNRLFELLTSLPIAIKDPSLNNTRHARLQICTSFIRIAKAAGRSLLPHMKGIADTMAYLQGEGRLLRGEHNILGEAFLVMAASSGIQQHQEVLAWLLEPLSKQWTQSEWQNAFLSDPAGLTRLFSDPQFMWSIYHNVTFFEKALKRSGVKKPAMNLQGSSEATDASTHPYAMSSHLSWMLPPLLRLLRCIHSLWSPPISEALPAEIRAAKAMSHAEKASLLGESTKLLKDLSTSGDGRQADTIREEELSENDLRNWLKGIRDSGYNVVGLSTTVGDTFFKCLESHSVALALTDNVQSMEFRHLRLLIHSVIIPLVKFCPPNLWELWLENILHPLLIHCQQTLACSWSSLLCEGRVKVPDCFGNLSGLELKVEVMEEKLLRDLTREVCSLLSTLASPPLNTGLPSLEQLGPGNRVDSLKDLNAFASNSLVAFLMTRQGLALHSLRIGINALAWTDGDSVNKVIPFCGLIIVLAIITSSVELREIVSKDLFLALIQALSLESNAMISSDLLGLCREIYVYLADRDPAPRQVMLSLPSITSNDLLAFDDALIKTSSPKEQKQLLKGLLLSATGNKLRALAALRTTNIITNLFCSMEFSAIRMTMHAGFVIDPSKCSHLNLEEKRELVHEISRWADSAPEILQSWSRRELLQLICAEMGRERKYTGVSKPKMIEHLLKLVSRNIGKEDIASPLSIIPKSQNGLKKKRKKEIAIQIAPDITTHAMVKVTEEHNTTLICQNPACRATLTLDVGYCKRCSCCICHHYDDNKDPSLWLFCNSDPPYRGKSCGMSCHLKCALKHEKAGILKTGCSPKLDASFYCVCCGKANWLIGCWRKQMLAAKEARRVDVLCERLFLSHKMLKGTECYKELQSVVNLAVRILKKEVGPLAKVSTVMARGIVNRLNCGAEVQRLCASALEVADSLLTTSSDLPNAPVGKGFQAFHIDFEDISPFSVVVSLQSQDDMFEENIIGCSLWYRKYDEVSYPEEPTCLVLRPDTKIMISGLSPTTEYYFRVSPFSSIKELGKWEAKCVTQGLIGNSGQCSTRNSGSAYIGEEFILFSKKEQDMVELPMIIRSDSQKGSTNNSDNNHANHHKVLPSEDASDNNERHLTLPSSLGPCEANANDTPDSDSKKESAERQYEYCVKVIRWLECEGHMEKEFRVKFLTWFSLKATPQERRVVSTFIDVLIDEPESLVAQLMDAFMDGICTGEKPLLHKGLCTRLWH</sequence>
<accession>A0A8J5KER3</accession>
<dbReference type="EMBL" id="JACMSC010000015">
    <property type="protein sequence ID" value="KAG6487022.1"/>
    <property type="molecule type" value="Genomic_DNA"/>
</dbReference>
<dbReference type="PANTHER" id="PTHR46286:SF6">
    <property type="entry name" value="OS08G0220600 PROTEIN"/>
    <property type="match status" value="1"/>
</dbReference>
<evidence type="ECO:0000256" key="2">
    <source>
        <dbReference type="ARBA" id="ARBA00022723"/>
    </source>
</evidence>
<proteinExistence type="predicted"/>
<dbReference type="InterPro" id="IPR013783">
    <property type="entry name" value="Ig-like_fold"/>
</dbReference>
<dbReference type="GO" id="GO:0040029">
    <property type="term" value="P:epigenetic regulation of gene expression"/>
    <property type="evidence" value="ECO:0007669"/>
    <property type="project" value="InterPro"/>
</dbReference>
<dbReference type="Pfam" id="PF08389">
    <property type="entry name" value="Xpo1"/>
    <property type="match status" value="1"/>
</dbReference>
<evidence type="ECO:0000256" key="6">
    <source>
        <dbReference type="SAM" id="MobiDB-lite"/>
    </source>
</evidence>
<dbReference type="Proteomes" id="UP000734854">
    <property type="component" value="Unassembled WGS sequence"/>
</dbReference>
<dbReference type="GO" id="GO:0008270">
    <property type="term" value="F:zinc ion binding"/>
    <property type="evidence" value="ECO:0007669"/>
    <property type="project" value="UniProtKB-KW"/>
</dbReference>
<dbReference type="Gene3D" id="2.60.40.10">
    <property type="entry name" value="Immunoglobulins"/>
    <property type="match status" value="1"/>
</dbReference>
<feature type="domain" description="Fibronectin type-III" evidence="7">
    <location>
        <begin position="1679"/>
        <end position="1778"/>
    </location>
</feature>
<keyword evidence="4" id="KW-0862">Zinc</keyword>
<dbReference type="PANTHER" id="PTHR46286">
    <property type="entry name" value="VIN3-LIKE PROTEIN 2-RELATED"/>
    <property type="match status" value="1"/>
</dbReference>
<feature type="region of interest" description="Disordered" evidence="6">
    <location>
        <begin position="1815"/>
        <end position="1872"/>
    </location>
</feature>
<gene>
    <name evidence="8" type="ORF">ZIOFF_055603</name>
</gene>
<comment type="subcellular location">
    <subcellularLocation>
        <location evidence="1">Nucleus</location>
    </subcellularLocation>
</comment>
<evidence type="ECO:0000313" key="9">
    <source>
        <dbReference type="Proteomes" id="UP000734854"/>
    </source>
</evidence>
<dbReference type="InterPro" id="IPR044514">
    <property type="entry name" value="VIN3-like"/>
</dbReference>
<dbReference type="SUPFAM" id="SSF48371">
    <property type="entry name" value="ARM repeat"/>
    <property type="match status" value="1"/>
</dbReference>
<dbReference type="Gene3D" id="1.25.10.10">
    <property type="entry name" value="Leucine-rich Repeat Variant"/>
    <property type="match status" value="2"/>
</dbReference>
<dbReference type="Pfam" id="PF23380">
    <property type="entry name" value="VIN3_C"/>
    <property type="match status" value="1"/>
</dbReference>
<dbReference type="CDD" id="cd15521">
    <property type="entry name" value="PHD_VIN3_plant"/>
    <property type="match status" value="1"/>
</dbReference>
<comment type="caution">
    <text evidence="8">The sequence shown here is derived from an EMBL/GenBank/DDBJ whole genome shotgun (WGS) entry which is preliminary data.</text>
</comment>
<dbReference type="InterPro" id="IPR013598">
    <property type="entry name" value="Exportin-1/Importin-b-like"/>
</dbReference>
<evidence type="ECO:0000256" key="3">
    <source>
        <dbReference type="ARBA" id="ARBA00022771"/>
    </source>
</evidence>
<evidence type="ECO:0000256" key="1">
    <source>
        <dbReference type="ARBA" id="ARBA00004123"/>
    </source>
</evidence>
<keyword evidence="5" id="KW-0539">Nucleus</keyword>
<dbReference type="PROSITE" id="PS50853">
    <property type="entry name" value="FN3"/>
    <property type="match status" value="1"/>
</dbReference>
<evidence type="ECO:0000256" key="5">
    <source>
        <dbReference type="ARBA" id="ARBA00023242"/>
    </source>
</evidence>
<dbReference type="GO" id="GO:0005634">
    <property type="term" value="C:nucleus"/>
    <property type="evidence" value="ECO:0007669"/>
    <property type="project" value="UniProtKB-SubCell"/>
</dbReference>
<dbReference type="GO" id="GO:0010048">
    <property type="term" value="P:vernalization response"/>
    <property type="evidence" value="ECO:0007669"/>
    <property type="project" value="InterPro"/>
</dbReference>
<organism evidence="8 9">
    <name type="scientific">Zingiber officinale</name>
    <name type="common">Ginger</name>
    <name type="synonym">Amomum zingiber</name>
    <dbReference type="NCBI Taxonomy" id="94328"/>
    <lineage>
        <taxon>Eukaryota</taxon>
        <taxon>Viridiplantae</taxon>
        <taxon>Streptophyta</taxon>
        <taxon>Embryophyta</taxon>
        <taxon>Tracheophyta</taxon>
        <taxon>Spermatophyta</taxon>
        <taxon>Magnoliopsida</taxon>
        <taxon>Liliopsida</taxon>
        <taxon>Zingiberales</taxon>
        <taxon>Zingiberaceae</taxon>
        <taxon>Zingiber</taxon>
    </lineage>
</organism>
<reference evidence="8 9" key="1">
    <citation type="submission" date="2020-08" db="EMBL/GenBank/DDBJ databases">
        <title>Plant Genome Project.</title>
        <authorList>
            <person name="Zhang R.-G."/>
        </authorList>
    </citation>
    <scope>NUCLEOTIDE SEQUENCE [LARGE SCALE GENOMIC DNA]</scope>
    <source>
        <tissue evidence="8">Rhizome</tissue>
    </source>
</reference>
<dbReference type="Pfam" id="PF19273">
    <property type="entry name" value="Exportin-5"/>
    <property type="match status" value="1"/>
</dbReference>
<dbReference type="InterPro" id="IPR011989">
    <property type="entry name" value="ARM-like"/>
</dbReference>
<dbReference type="InterPro" id="IPR003961">
    <property type="entry name" value="FN3_dom"/>
</dbReference>
<dbReference type="Pfam" id="PF23376">
    <property type="entry name" value="Fn3_VIN3"/>
    <property type="match status" value="1"/>
</dbReference>
<name>A0A8J5KER3_ZINOF</name>
<dbReference type="InterPro" id="IPR032881">
    <property type="entry name" value="Oberon-like_PHD"/>
</dbReference>
<dbReference type="Pfam" id="PF07227">
    <property type="entry name" value="PHD_Oberon"/>
    <property type="match status" value="1"/>
</dbReference>
<dbReference type="InterPro" id="IPR045478">
    <property type="entry name" value="Exportin-5_C"/>
</dbReference>
<dbReference type="InterPro" id="IPR056990">
    <property type="entry name" value="VIN3-like_C"/>
</dbReference>
<evidence type="ECO:0000256" key="4">
    <source>
        <dbReference type="ARBA" id="ARBA00022833"/>
    </source>
</evidence>
<keyword evidence="2" id="KW-0479">Metal-binding</keyword>
<dbReference type="InterPro" id="IPR058585">
    <property type="entry name" value="Fn3_VIN3"/>
</dbReference>
<feature type="compositionally biased region" description="Polar residues" evidence="6">
    <location>
        <begin position="1817"/>
        <end position="1827"/>
    </location>
</feature>
<dbReference type="InterPro" id="IPR016024">
    <property type="entry name" value="ARM-type_fold"/>
</dbReference>
<keyword evidence="3" id="KW-0863">Zinc-finger</keyword>
<evidence type="ECO:0000259" key="7">
    <source>
        <dbReference type="PROSITE" id="PS50853"/>
    </source>
</evidence>
<evidence type="ECO:0000313" key="8">
    <source>
        <dbReference type="EMBL" id="KAG6487022.1"/>
    </source>
</evidence>
<dbReference type="SUPFAM" id="SSF49265">
    <property type="entry name" value="Fibronectin type III"/>
    <property type="match status" value="1"/>
</dbReference>
<dbReference type="InterPro" id="IPR036116">
    <property type="entry name" value="FN3_sf"/>
</dbReference>
<protein>
    <recommendedName>
        <fullName evidence="7">Fibronectin type-III domain-containing protein</fullName>
    </recommendedName>
</protein>